<dbReference type="Proteomes" id="UP000540506">
    <property type="component" value="Unassembled WGS sequence"/>
</dbReference>
<accession>A0A7W7R2L0</accession>
<dbReference type="InterPro" id="IPR041654">
    <property type="entry name" value="StyA_sbd"/>
</dbReference>
<dbReference type="AlphaFoldDB" id="A0A7W7R2L0"/>
<dbReference type="RefSeq" id="WP_184936243.1">
    <property type="nucleotide sequence ID" value="NZ_JACHJV010000001.1"/>
</dbReference>
<evidence type="ECO:0000313" key="3">
    <source>
        <dbReference type="Proteomes" id="UP000540506"/>
    </source>
</evidence>
<keyword evidence="3" id="KW-1185">Reference proteome</keyword>
<sequence>MRRIAVVGAGQAGLHLALGLLAAGYQVTLVAARTPQQVRGGRVLSTQAMFGPALRIERAAGLDLWADRAPAVRSVSAKLVAPPGVQALSYTMTLDEPAQSVDQRVKMAGWLELFGERGGRIEYRTVDRAGLQRIVEQHELTVVAAGGGELAELFVRHAQRSPQQQPQRTLCCLYAHGVASPTPAAEPRARMHAIPQAGELYLQPALTLSGRCDILLWEAVPGGPLDCFADRPGPVEQLARMRGLLRDYLPWEDELWAEAEPTDALGNLYGAVTPIVRYPVARLDGGCHALGIGDTVVINDPITGQGSNNATRAAARYLRAIIEHGDAAFTADWMRQTFDRHWYEEARHSVDFTTTMLAMPEHLQRVFGAAAEQPQVARRLANTYAEPSDYAAWLATPELVDAYLASL</sequence>
<dbReference type="InterPro" id="IPR036188">
    <property type="entry name" value="FAD/NAD-bd_sf"/>
</dbReference>
<dbReference type="PRINTS" id="PR00419">
    <property type="entry name" value="ADXRDTASE"/>
</dbReference>
<name>A0A7W7R2L0_KITKI</name>
<organism evidence="2 3">
    <name type="scientific">Kitasatospora kifunensis</name>
    <name type="common">Streptomyces kifunensis</name>
    <dbReference type="NCBI Taxonomy" id="58351"/>
    <lineage>
        <taxon>Bacteria</taxon>
        <taxon>Bacillati</taxon>
        <taxon>Actinomycetota</taxon>
        <taxon>Actinomycetes</taxon>
        <taxon>Kitasatosporales</taxon>
        <taxon>Streptomycetaceae</taxon>
        <taxon>Kitasatospora</taxon>
    </lineage>
</organism>
<dbReference type="Gene3D" id="3.50.50.60">
    <property type="entry name" value="FAD/NAD(P)-binding domain"/>
    <property type="match status" value="2"/>
</dbReference>
<dbReference type="Pfam" id="PF17885">
    <property type="entry name" value="Smoa_sbd"/>
    <property type="match status" value="1"/>
</dbReference>
<feature type="domain" description="Styrene monooxygenase StyA putative substrate binding" evidence="1">
    <location>
        <begin position="146"/>
        <end position="253"/>
    </location>
</feature>
<evidence type="ECO:0000259" key="1">
    <source>
        <dbReference type="Pfam" id="PF17885"/>
    </source>
</evidence>
<dbReference type="EMBL" id="JACHJV010000001">
    <property type="protein sequence ID" value="MBB4924273.1"/>
    <property type="molecule type" value="Genomic_DNA"/>
</dbReference>
<gene>
    <name evidence="2" type="ORF">FHR34_003266</name>
</gene>
<comment type="caution">
    <text evidence="2">The sequence shown here is derived from an EMBL/GenBank/DDBJ whole genome shotgun (WGS) entry which is preliminary data.</text>
</comment>
<reference evidence="2 3" key="1">
    <citation type="submission" date="2020-08" db="EMBL/GenBank/DDBJ databases">
        <title>Sequencing the genomes of 1000 actinobacteria strains.</title>
        <authorList>
            <person name="Klenk H.-P."/>
        </authorList>
    </citation>
    <scope>NUCLEOTIDE SEQUENCE [LARGE SCALE GENOMIC DNA]</scope>
    <source>
        <strain evidence="2 3">DSM 41654</strain>
    </source>
</reference>
<protein>
    <submittedName>
        <fullName evidence="2">NAD(P)-dependent dehydrogenase (Short-subunit alcohol dehydrogenase family)</fullName>
    </submittedName>
</protein>
<dbReference type="SUPFAM" id="SSF51905">
    <property type="entry name" value="FAD/NAD(P)-binding domain"/>
    <property type="match status" value="1"/>
</dbReference>
<proteinExistence type="predicted"/>
<dbReference type="Gene3D" id="3.30.9.40">
    <property type="match status" value="1"/>
</dbReference>
<evidence type="ECO:0000313" key="2">
    <source>
        <dbReference type="EMBL" id="MBB4924273.1"/>
    </source>
</evidence>